<dbReference type="SMART" id="SM01009">
    <property type="entry name" value="AlkA_N"/>
    <property type="match status" value="1"/>
</dbReference>
<evidence type="ECO:0000313" key="7">
    <source>
        <dbReference type="EMBL" id="RHA44231.1"/>
    </source>
</evidence>
<evidence type="ECO:0000313" key="8">
    <source>
        <dbReference type="Proteomes" id="UP000283374"/>
    </source>
</evidence>
<comment type="catalytic activity">
    <reaction evidence="1">
        <text>Hydrolysis of alkylated DNA, releasing 3-methyladenine, 3-methylguanine, 7-methylguanine and 7-methyladenine.</text>
        <dbReference type="EC" id="3.2.2.21"/>
    </reaction>
</comment>
<dbReference type="SUPFAM" id="SSF48150">
    <property type="entry name" value="DNA-glycosylase"/>
    <property type="match status" value="1"/>
</dbReference>
<organism evidence="7 8">
    <name type="scientific">Cellulomonas rhizosphaerae</name>
    <dbReference type="NCBI Taxonomy" id="2293719"/>
    <lineage>
        <taxon>Bacteria</taxon>
        <taxon>Bacillati</taxon>
        <taxon>Actinomycetota</taxon>
        <taxon>Actinomycetes</taxon>
        <taxon>Micrococcales</taxon>
        <taxon>Cellulomonadaceae</taxon>
        <taxon>Cellulomonas</taxon>
    </lineage>
</organism>
<evidence type="ECO:0000259" key="5">
    <source>
        <dbReference type="SMART" id="SM00478"/>
    </source>
</evidence>
<dbReference type="Pfam" id="PF06029">
    <property type="entry name" value="AlkA_N"/>
    <property type="match status" value="1"/>
</dbReference>
<comment type="caution">
    <text evidence="7">The sequence shown here is derived from an EMBL/GenBank/DDBJ whole genome shotgun (WGS) entry which is preliminary data.</text>
</comment>
<dbReference type="GO" id="GO:0006307">
    <property type="term" value="P:DNA alkylation repair"/>
    <property type="evidence" value="ECO:0007669"/>
    <property type="project" value="TreeGrafter"/>
</dbReference>
<dbReference type="GO" id="GO:0043916">
    <property type="term" value="F:DNA-7-methylguanine glycosylase activity"/>
    <property type="evidence" value="ECO:0007669"/>
    <property type="project" value="TreeGrafter"/>
</dbReference>
<feature type="domain" description="HhH-GPD" evidence="5">
    <location>
        <begin position="129"/>
        <end position="281"/>
    </location>
</feature>
<dbReference type="EMBL" id="QWKP01000104">
    <property type="protein sequence ID" value="RHA44231.1"/>
    <property type="molecule type" value="Genomic_DNA"/>
</dbReference>
<dbReference type="GO" id="GO:0032131">
    <property type="term" value="F:alkylated DNA binding"/>
    <property type="evidence" value="ECO:0007669"/>
    <property type="project" value="TreeGrafter"/>
</dbReference>
<dbReference type="GO" id="GO:0032993">
    <property type="term" value="C:protein-DNA complex"/>
    <property type="evidence" value="ECO:0007669"/>
    <property type="project" value="TreeGrafter"/>
</dbReference>
<evidence type="ECO:0000256" key="2">
    <source>
        <dbReference type="ARBA" id="ARBA00012000"/>
    </source>
</evidence>
<evidence type="ECO:0000259" key="6">
    <source>
        <dbReference type="SMART" id="SM01009"/>
    </source>
</evidence>
<dbReference type="CDD" id="cd00056">
    <property type="entry name" value="ENDO3c"/>
    <property type="match status" value="1"/>
</dbReference>
<evidence type="ECO:0000256" key="3">
    <source>
        <dbReference type="ARBA" id="ARBA00022763"/>
    </source>
</evidence>
<dbReference type="Pfam" id="PF00730">
    <property type="entry name" value="HhH-GPD"/>
    <property type="match status" value="1"/>
</dbReference>
<dbReference type="GO" id="GO:0008725">
    <property type="term" value="F:DNA-3-methyladenine glycosylase activity"/>
    <property type="evidence" value="ECO:0007669"/>
    <property type="project" value="TreeGrafter"/>
</dbReference>
<protein>
    <recommendedName>
        <fullName evidence="2">DNA-3-methyladenine glycosylase II</fullName>
        <ecNumber evidence="2">3.2.2.21</ecNumber>
    </recommendedName>
</protein>
<dbReference type="PANTHER" id="PTHR43003">
    <property type="entry name" value="DNA-3-METHYLADENINE GLYCOSYLASE"/>
    <property type="match status" value="1"/>
</dbReference>
<proteinExistence type="predicted"/>
<keyword evidence="8" id="KW-1185">Reference proteome</keyword>
<dbReference type="InterPro" id="IPR003265">
    <property type="entry name" value="HhH-GPD_domain"/>
</dbReference>
<reference evidence="7 8" key="1">
    <citation type="submission" date="2018-08" db="EMBL/GenBank/DDBJ databases">
        <title>Cellulomonas rhizosphaerae sp. nov., a novel actinomycete isolated from soil.</title>
        <authorList>
            <person name="Tian Y."/>
        </authorList>
    </citation>
    <scope>NUCLEOTIDE SEQUENCE [LARGE SCALE GENOMIC DNA]</scope>
    <source>
        <strain evidence="7 8">NEAU-TCZ24</strain>
    </source>
</reference>
<dbReference type="Proteomes" id="UP000283374">
    <property type="component" value="Unassembled WGS sequence"/>
</dbReference>
<keyword evidence="3" id="KW-0227">DNA damage</keyword>
<dbReference type="EC" id="3.2.2.21" evidence="2"/>
<dbReference type="Gene3D" id="1.10.1670.10">
    <property type="entry name" value="Helix-hairpin-Helix base-excision DNA repair enzymes (C-terminal)"/>
    <property type="match status" value="1"/>
</dbReference>
<dbReference type="OrthoDB" id="9811249at2"/>
<sequence length="284" mass="29687">MSGQTRAVDVPLDPGPLLGSLRAHAVPGVEEVDVDAGTVRRAVRLADGPTVVEARLAADRVEIRVIEGSASDDELAALATRWFGLADDVAAVGRHFADDPVLAPLVAARPRLRILGHPDGFEAAVQTVLGQQVSLAAARTFTGRFAAAFGMPGPGGFTVFPTPSAVVGRDADEVQAAVRVTGARARTLVALARACADGLDLAPGIDLADVRARLLALPGIGPWTVEYLALRVLGDRDAFPAGDLVLRRALDVPDTRAVDEAGRPWAPLRAFAAQHLWTVTAYPA</sequence>
<dbReference type="AlphaFoldDB" id="A0A413RQN5"/>
<dbReference type="SUPFAM" id="SSF55945">
    <property type="entry name" value="TATA-box binding protein-like"/>
    <property type="match status" value="1"/>
</dbReference>
<name>A0A413RQN5_9CELL</name>
<dbReference type="PANTHER" id="PTHR43003:SF13">
    <property type="entry name" value="DNA-3-METHYLADENINE GLYCOSYLASE 2"/>
    <property type="match status" value="1"/>
</dbReference>
<dbReference type="InterPro" id="IPR010316">
    <property type="entry name" value="AlkA_N"/>
</dbReference>
<dbReference type="GO" id="GO:0005737">
    <property type="term" value="C:cytoplasm"/>
    <property type="evidence" value="ECO:0007669"/>
    <property type="project" value="TreeGrafter"/>
</dbReference>
<dbReference type="Gene3D" id="1.10.340.30">
    <property type="entry name" value="Hypothetical protein, domain 2"/>
    <property type="match status" value="1"/>
</dbReference>
<dbReference type="GO" id="GO:0006285">
    <property type="term" value="P:base-excision repair, AP site formation"/>
    <property type="evidence" value="ECO:0007669"/>
    <property type="project" value="TreeGrafter"/>
</dbReference>
<dbReference type="SMART" id="SM00478">
    <property type="entry name" value="ENDO3c"/>
    <property type="match status" value="1"/>
</dbReference>
<evidence type="ECO:0000256" key="1">
    <source>
        <dbReference type="ARBA" id="ARBA00000086"/>
    </source>
</evidence>
<gene>
    <name evidence="7" type="ORF">D1825_02355</name>
</gene>
<feature type="domain" description="DNA-3-methyladenine glycosylase AlkA N-terminal" evidence="6">
    <location>
        <begin position="7"/>
        <end position="119"/>
    </location>
</feature>
<dbReference type="InterPro" id="IPR051912">
    <property type="entry name" value="Alkylbase_DNA_Glycosylase/TA"/>
</dbReference>
<keyword evidence="4" id="KW-0234">DNA repair</keyword>
<dbReference type="InterPro" id="IPR037046">
    <property type="entry name" value="AlkA_N_sf"/>
</dbReference>
<dbReference type="InterPro" id="IPR011257">
    <property type="entry name" value="DNA_glycosylase"/>
</dbReference>
<evidence type="ECO:0000256" key="4">
    <source>
        <dbReference type="ARBA" id="ARBA00023204"/>
    </source>
</evidence>
<accession>A0A413RQN5</accession>
<dbReference type="Gene3D" id="3.30.310.20">
    <property type="entry name" value="DNA-3-methyladenine glycosylase AlkA, N-terminal domain"/>
    <property type="match status" value="1"/>
</dbReference>
<dbReference type="InterPro" id="IPR023170">
    <property type="entry name" value="HhH_base_excis_C"/>
</dbReference>